<dbReference type="Proteomes" id="UP001603857">
    <property type="component" value="Unassembled WGS sequence"/>
</dbReference>
<proteinExistence type="predicted"/>
<comment type="caution">
    <text evidence="2">The sequence shown here is derived from an EMBL/GenBank/DDBJ whole genome shotgun (WGS) entry which is preliminary data.</text>
</comment>
<feature type="region of interest" description="Disordered" evidence="1">
    <location>
        <begin position="204"/>
        <end position="228"/>
    </location>
</feature>
<sequence length="262" mass="29956">MEVVVLAEEGHVVDTSHFNVKIQGLQNPREFLNDAIKEVTMDEIKENANNSNNHKTSPIRINIQHHQGRPRSIKKKVKYLFLCSSNLKSLKRLLYNLIYNSYLPKLSSLDYVTNVDLFCLYYLRFGKKINLLDLIYHYWKTCMTQKDKARKSPIPYGMLFMLILKRKNMDISNYVVSPDGAKVDVPTFIKMRLTLFATPTKVKNEKDEKKGKAPAPSSTKRTPLTRGSCSIITINEPIDIVDLSKGSSKSSLDDDDDDVPLI</sequence>
<dbReference type="EMBL" id="JBGMDY010000011">
    <property type="protein sequence ID" value="KAL2318575.1"/>
    <property type="molecule type" value="Genomic_DNA"/>
</dbReference>
<accession>A0ABD1L6B0</accession>
<name>A0ABD1L6B0_9FABA</name>
<keyword evidence="3" id="KW-1185">Reference proteome</keyword>
<evidence type="ECO:0000256" key="1">
    <source>
        <dbReference type="SAM" id="MobiDB-lite"/>
    </source>
</evidence>
<gene>
    <name evidence="2" type="ORF">Fmac_032451</name>
</gene>
<evidence type="ECO:0000313" key="3">
    <source>
        <dbReference type="Proteomes" id="UP001603857"/>
    </source>
</evidence>
<reference evidence="2 3" key="1">
    <citation type="submission" date="2024-08" db="EMBL/GenBank/DDBJ databases">
        <title>Insights into the chromosomal genome structure of Flemingia macrophylla.</title>
        <authorList>
            <person name="Ding Y."/>
            <person name="Zhao Y."/>
            <person name="Bi W."/>
            <person name="Wu M."/>
            <person name="Zhao G."/>
            <person name="Gong Y."/>
            <person name="Li W."/>
            <person name="Zhang P."/>
        </authorList>
    </citation>
    <scope>NUCLEOTIDE SEQUENCE [LARGE SCALE GENOMIC DNA]</scope>
    <source>
        <strain evidence="2">DYQJB</strain>
        <tissue evidence="2">Leaf</tissue>
    </source>
</reference>
<protein>
    <submittedName>
        <fullName evidence="2">Uncharacterized protein</fullName>
    </submittedName>
</protein>
<feature type="compositionally biased region" description="Polar residues" evidence="1">
    <location>
        <begin position="216"/>
        <end position="228"/>
    </location>
</feature>
<evidence type="ECO:0000313" key="2">
    <source>
        <dbReference type="EMBL" id="KAL2318575.1"/>
    </source>
</evidence>
<organism evidence="2 3">
    <name type="scientific">Flemingia macrophylla</name>
    <dbReference type="NCBI Taxonomy" id="520843"/>
    <lineage>
        <taxon>Eukaryota</taxon>
        <taxon>Viridiplantae</taxon>
        <taxon>Streptophyta</taxon>
        <taxon>Embryophyta</taxon>
        <taxon>Tracheophyta</taxon>
        <taxon>Spermatophyta</taxon>
        <taxon>Magnoliopsida</taxon>
        <taxon>eudicotyledons</taxon>
        <taxon>Gunneridae</taxon>
        <taxon>Pentapetalae</taxon>
        <taxon>rosids</taxon>
        <taxon>fabids</taxon>
        <taxon>Fabales</taxon>
        <taxon>Fabaceae</taxon>
        <taxon>Papilionoideae</taxon>
        <taxon>50 kb inversion clade</taxon>
        <taxon>NPAAA clade</taxon>
        <taxon>indigoferoid/millettioid clade</taxon>
        <taxon>Phaseoleae</taxon>
        <taxon>Flemingia</taxon>
    </lineage>
</organism>
<dbReference type="AlphaFoldDB" id="A0ABD1L6B0"/>